<sequence>MQKIWRTSSKIRKATFIISSSRVSSQRRFFRCVFMDSIPSPENLNSQISNSLPSPSWPSEPPDVGNWFSSYKYQSPDLDTNFVFEESSFRESKIQRNEEERANPENVRIQDEVVEDDKHNEKSLDSFSSDSPLSEPCDIGNWFSSYVYESYVPDTYSMTKDAVLEESESEVERLDLEVINEDEHRSENDHPKHCFPHSSPSEENKRVQEPSRKGDNGSAVERNKNLATTCSSHLENVLQPCMQDKTLKHSSGPNAFGETIRLNHESHSCSREAQIMALDVKRSSDHATQEMVQNNDIREAKSEAKVQHGNVDICTSLCKISSGRSSTCTRNKENDGFVSTRKDNGKNSWKKPEMVSLQCSVNTGTVPLSCEKQAVKKRKALTDATNVQQYSAIEITGKWKCPQKGKPYVGPAMKQLRLEKWVHRVL</sequence>
<name>A0ABU6XB77_9FABA</name>
<feature type="region of interest" description="Disordered" evidence="1">
    <location>
        <begin position="181"/>
        <end position="222"/>
    </location>
</feature>
<dbReference type="PANTHER" id="PTHR36368:SF1">
    <property type="entry name" value="ATP-DEPENDENT CASEINOLYTIC PROTEASE_CROTONASE FAMILY PROTEIN"/>
    <property type="match status" value="1"/>
</dbReference>
<dbReference type="EMBL" id="JASCZI010211529">
    <property type="protein sequence ID" value="MED6193868.1"/>
    <property type="molecule type" value="Genomic_DNA"/>
</dbReference>
<feature type="compositionally biased region" description="Basic and acidic residues" evidence="1">
    <location>
        <begin position="200"/>
        <end position="215"/>
    </location>
</feature>
<evidence type="ECO:0000313" key="2">
    <source>
        <dbReference type="EMBL" id="MED6193868.1"/>
    </source>
</evidence>
<protein>
    <submittedName>
        <fullName evidence="2">Uncharacterized protein</fullName>
    </submittedName>
</protein>
<feature type="region of interest" description="Disordered" evidence="1">
    <location>
        <begin position="93"/>
        <end position="133"/>
    </location>
</feature>
<comment type="caution">
    <text evidence="2">The sequence shown here is derived from an EMBL/GenBank/DDBJ whole genome shotgun (WGS) entry which is preliminary data.</text>
</comment>
<reference evidence="2 3" key="1">
    <citation type="journal article" date="2023" name="Plants (Basel)">
        <title>Bridging the Gap: Combining Genomics and Transcriptomics Approaches to Understand Stylosanthes scabra, an Orphan Legume from the Brazilian Caatinga.</title>
        <authorList>
            <person name="Ferreira-Neto J.R.C."/>
            <person name="da Silva M.D."/>
            <person name="Binneck E."/>
            <person name="de Melo N.F."/>
            <person name="da Silva R.H."/>
            <person name="de Melo A.L.T.M."/>
            <person name="Pandolfi V."/>
            <person name="Bustamante F.O."/>
            <person name="Brasileiro-Vidal A.C."/>
            <person name="Benko-Iseppon A.M."/>
        </authorList>
    </citation>
    <scope>NUCLEOTIDE SEQUENCE [LARGE SCALE GENOMIC DNA]</scope>
    <source>
        <tissue evidence="2">Leaves</tissue>
    </source>
</reference>
<proteinExistence type="predicted"/>
<dbReference type="PANTHER" id="PTHR36368">
    <property type="entry name" value="ATP-DEPENDENT CASEINOLYTIC PROTEASE/CROTONASE FAMILY PROTEIN"/>
    <property type="match status" value="1"/>
</dbReference>
<organism evidence="2 3">
    <name type="scientific">Stylosanthes scabra</name>
    <dbReference type="NCBI Taxonomy" id="79078"/>
    <lineage>
        <taxon>Eukaryota</taxon>
        <taxon>Viridiplantae</taxon>
        <taxon>Streptophyta</taxon>
        <taxon>Embryophyta</taxon>
        <taxon>Tracheophyta</taxon>
        <taxon>Spermatophyta</taxon>
        <taxon>Magnoliopsida</taxon>
        <taxon>eudicotyledons</taxon>
        <taxon>Gunneridae</taxon>
        <taxon>Pentapetalae</taxon>
        <taxon>rosids</taxon>
        <taxon>fabids</taxon>
        <taxon>Fabales</taxon>
        <taxon>Fabaceae</taxon>
        <taxon>Papilionoideae</taxon>
        <taxon>50 kb inversion clade</taxon>
        <taxon>dalbergioids sensu lato</taxon>
        <taxon>Dalbergieae</taxon>
        <taxon>Pterocarpus clade</taxon>
        <taxon>Stylosanthes</taxon>
    </lineage>
</organism>
<accession>A0ABU6XB77</accession>
<evidence type="ECO:0000256" key="1">
    <source>
        <dbReference type="SAM" id="MobiDB-lite"/>
    </source>
</evidence>
<keyword evidence="3" id="KW-1185">Reference proteome</keyword>
<feature type="compositionally biased region" description="Basic and acidic residues" evidence="1">
    <location>
        <begin position="93"/>
        <end position="124"/>
    </location>
</feature>
<evidence type="ECO:0000313" key="3">
    <source>
        <dbReference type="Proteomes" id="UP001341840"/>
    </source>
</evidence>
<gene>
    <name evidence="2" type="ORF">PIB30_023238</name>
</gene>
<dbReference type="Proteomes" id="UP001341840">
    <property type="component" value="Unassembled WGS sequence"/>
</dbReference>
<feature type="compositionally biased region" description="Basic and acidic residues" evidence="1">
    <location>
        <begin position="181"/>
        <end position="192"/>
    </location>
</feature>